<dbReference type="Proteomes" id="UP001310594">
    <property type="component" value="Unassembled WGS sequence"/>
</dbReference>
<feature type="compositionally biased region" description="Acidic residues" evidence="1">
    <location>
        <begin position="45"/>
        <end position="54"/>
    </location>
</feature>
<feature type="compositionally biased region" description="Polar residues" evidence="1">
    <location>
        <begin position="1"/>
        <end position="15"/>
    </location>
</feature>
<reference evidence="2" key="1">
    <citation type="submission" date="2023-08" db="EMBL/GenBank/DDBJ databases">
        <title>Black Yeasts Isolated from many extreme environments.</title>
        <authorList>
            <person name="Coleine C."/>
            <person name="Stajich J.E."/>
            <person name="Selbmann L."/>
        </authorList>
    </citation>
    <scope>NUCLEOTIDE SEQUENCE</scope>
    <source>
        <strain evidence="2">CCFEE 5810</strain>
    </source>
</reference>
<comment type="caution">
    <text evidence="2">The sequence shown here is derived from an EMBL/GenBank/DDBJ whole genome shotgun (WGS) entry which is preliminary data.</text>
</comment>
<dbReference type="AlphaFoldDB" id="A0AAN7W807"/>
<organism evidence="2 3">
    <name type="scientific">Elasticomyces elasticus</name>
    <dbReference type="NCBI Taxonomy" id="574655"/>
    <lineage>
        <taxon>Eukaryota</taxon>
        <taxon>Fungi</taxon>
        <taxon>Dikarya</taxon>
        <taxon>Ascomycota</taxon>
        <taxon>Pezizomycotina</taxon>
        <taxon>Dothideomycetes</taxon>
        <taxon>Dothideomycetidae</taxon>
        <taxon>Mycosphaerellales</taxon>
        <taxon>Teratosphaeriaceae</taxon>
        <taxon>Elasticomyces</taxon>
    </lineage>
</organism>
<feature type="region of interest" description="Disordered" evidence="1">
    <location>
        <begin position="1"/>
        <end position="116"/>
    </location>
</feature>
<sequence length="116" mass="13458">MTLFLNQPSLTQHSYSTDERYEEERQERKAAKRHERNSARHENDEYVDDSEDEYAEKKPKMLEAPSAPQSLAGASYAASSGVNSGDTDFVRDNRERRRDRDEREPQYMSGGLGRRD</sequence>
<feature type="compositionally biased region" description="Basic and acidic residues" evidence="1">
    <location>
        <begin position="16"/>
        <end position="29"/>
    </location>
</feature>
<name>A0AAN7W807_9PEZI</name>
<dbReference type="EMBL" id="JAVRQU010000013">
    <property type="protein sequence ID" value="KAK5696144.1"/>
    <property type="molecule type" value="Genomic_DNA"/>
</dbReference>
<evidence type="ECO:0000256" key="1">
    <source>
        <dbReference type="SAM" id="MobiDB-lite"/>
    </source>
</evidence>
<accession>A0AAN7W807</accession>
<feature type="compositionally biased region" description="Basic and acidic residues" evidence="1">
    <location>
        <begin position="88"/>
        <end position="105"/>
    </location>
</feature>
<gene>
    <name evidence="2" type="ORF">LTR97_008564</name>
</gene>
<evidence type="ECO:0000313" key="3">
    <source>
        <dbReference type="Proteomes" id="UP001310594"/>
    </source>
</evidence>
<evidence type="ECO:0000313" key="2">
    <source>
        <dbReference type="EMBL" id="KAK5696144.1"/>
    </source>
</evidence>
<feature type="compositionally biased region" description="Low complexity" evidence="1">
    <location>
        <begin position="70"/>
        <end position="85"/>
    </location>
</feature>
<protein>
    <submittedName>
        <fullName evidence="2">Uncharacterized protein</fullName>
    </submittedName>
</protein>
<proteinExistence type="predicted"/>